<name>A0A381NA12_9ZZZZ</name>
<feature type="domain" description="Bacterial surface antigen (D15)" evidence="3">
    <location>
        <begin position="157"/>
        <end position="442"/>
    </location>
</feature>
<gene>
    <name evidence="5" type="ORF">METZ01_LOCUS3778</name>
</gene>
<dbReference type="Gene3D" id="3.10.20.310">
    <property type="entry name" value="membrane protein fhac"/>
    <property type="match status" value="1"/>
</dbReference>
<organism evidence="5">
    <name type="scientific">marine metagenome</name>
    <dbReference type="NCBI Taxonomy" id="408172"/>
    <lineage>
        <taxon>unclassified sequences</taxon>
        <taxon>metagenomes</taxon>
        <taxon>ecological metagenomes</taxon>
    </lineage>
</organism>
<dbReference type="AlphaFoldDB" id="A0A381NA12"/>
<dbReference type="Pfam" id="PF01103">
    <property type="entry name" value="Omp85"/>
    <property type="match status" value="1"/>
</dbReference>
<dbReference type="Gene3D" id="2.40.160.50">
    <property type="entry name" value="membrane protein fhac: a member of the omp85/tpsb transporter family"/>
    <property type="match status" value="1"/>
</dbReference>
<evidence type="ECO:0000256" key="2">
    <source>
        <dbReference type="ARBA" id="ARBA00023136"/>
    </source>
</evidence>
<sequence>MKNIIILSLLLLTIFINFNKLLAKSDTTSINNLKLNQSSNIIVDEIKILGNKKTKENIILRELTLKEGIIISKDKFISTIEEDKRKVINTDLFYEVEFKIEIIKENHVIIIINVLESIYWVPIIIFELSDRNFNDWWENFNHDFNRINYGLGFAHYNISGRADEFEVLLRLGFIKQFQTSYYIPYITKKQKGGLYIGFDYIDYNHLEYNSINYIPIFYKSKNSLLKELSTSIEYSHRESFYNYHYFELEYNNIILNDTLSLINDNYFYGNRIKNSFNINYEFDRDFRDIKNYPLNGFRLNIQIEKTGIGIFNDINKWKASIYYSKYFEFKKQFYYSFTLLSYFSSKNQPYYLYENTDQLRGYEKYLIHGHSNLIYKNTLKKRIVSKNFNIEKMKFRKFKNIPINIYLKMFFDSGYVWKYSNKNQNINLNNKYLHSFGIGLDFVTIKNLYITTELSRNSNKELNFSINLGADF</sequence>
<evidence type="ECO:0008006" key="6">
    <source>
        <dbReference type="Google" id="ProtNLM"/>
    </source>
</evidence>
<comment type="subcellular location">
    <subcellularLocation>
        <location evidence="1">Membrane</location>
    </subcellularLocation>
</comment>
<dbReference type="InterPro" id="IPR000184">
    <property type="entry name" value="Bac_surfAg_D15"/>
</dbReference>
<reference evidence="5" key="1">
    <citation type="submission" date="2018-05" db="EMBL/GenBank/DDBJ databases">
        <authorList>
            <person name="Lanie J.A."/>
            <person name="Ng W.-L."/>
            <person name="Kazmierczak K.M."/>
            <person name="Andrzejewski T.M."/>
            <person name="Davidsen T.M."/>
            <person name="Wayne K.J."/>
            <person name="Tettelin H."/>
            <person name="Glass J.I."/>
            <person name="Rusch D."/>
            <person name="Podicherti R."/>
            <person name="Tsui H.-C.T."/>
            <person name="Winkler M.E."/>
        </authorList>
    </citation>
    <scope>NUCLEOTIDE SEQUENCE</scope>
</reference>
<accession>A0A381NA12</accession>
<dbReference type="InterPro" id="IPR010827">
    <property type="entry name" value="BamA/TamA_POTRA"/>
</dbReference>
<evidence type="ECO:0000259" key="4">
    <source>
        <dbReference type="Pfam" id="PF07244"/>
    </source>
</evidence>
<protein>
    <recommendedName>
        <fullName evidence="6">POTRA domain-containing protein</fullName>
    </recommendedName>
</protein>
<evidence type="ECO:0000259" key="3">
    <source>
        <dbReference type="Pfam" id="PF01103"/>
    </source>
</evidence>
<feature type="domain" description="POTRA" evidence="4">
    <location>
        <begin position="42"/>
        <end position="116"/>
    </location>
</feature>
<dbReference type="Pfam" id="PF07244">
    <property type="entry name" value="POTRA"/>
    <property type="match status" value="1"/>
</dbReference>
<dbReference type="EMBL" id="UINC01000197">
    <property type="protein sequence ID" value="SUZ50924.1"/>
    <property type="molecule type" value="Genomic_DNA"/>
</dbReference>
<keyword evidence="2" id="KW-0472">Membrane</keyword>
<dbReference type="GO" id="GO:0019867">
    <property type="term" value="C:outer membrane"/>
    <property type="evidence" value="ECO:0007669"/>
    <property type="project" value="InterPro"/>
</dbReference>
<evidence type="ECO:0000256" key="1">
    <source>
        <dbReference type="ARBA" id="ARBA00004370"/>
    </source>
</evidence>
<proteinExistence type="predicted"/>
<evidence type="ECO:0000313" key="5">
    <source>
        <dbReference type="EMBL" id="SUZ50924.1"/>
    </source>
</evidence>